<keyword evidence="4" id="KW-1185">Reference proteome</keyword>
<reference evidence="3" key="1">
    <citation type="submission" date="2023-03" db="EMBL/GenBank/DDBJ databases">
        <title>Massive genome expansion in bonnet fungi (Mycena s.s.) driven by repeated elements and novel gene families across ecological guilds.</title>
        <authorList>
            <consortium name="Lawrence Berkeley National Laboratory"/>
            <person name="Harder C.B."/>
            <person name="Miyauchi S."/>
            <person name="Viragh M."/>
            <person name="Kuo A."/>
            <person name="Thoen E."/>
            <person name="Andreopoulos B."/>
            <person name="Lu D."/>
            <person name="Skrede I."/>
            <person name="Drula E."/>
            <person name="Henrissat B."/>
            <person name="Morin E."/>
            <person name="Kohler A."/>
            <person name="Barry K."/>
            <person name="LaButti K."/>
            <person name="Morin E."/>
            <person name="Salamov A."/>
            <person name="Lipzen A."/>
            <person name="Mereny Z."/>
            <person name="Hegedus B."/>
            <person name="Baldrian P."/>
            <person name="Stursova M."/>
            <person name="Weitz H."/>
            <person name="Taylor A."/>
            <person name="Grigoriev I.V."/>
            <person name="Nagy L.G."/>
            <person name="Martin F."/>
            <person name="Kauserud H."/>
        </authorList>
    </citation>
    <scope>NUCLEOTIDE SEQUENCE</scope>
    <source>
        <strain evidence="3">CBHHK002</strain>
    </source>
</reference>
<evidence type="ECO:0000313" key="3">
    <source>
        <dbReference type="EMBL" id="KAJ7362335.1"/>
    </source>
</evidence>
<gene>
    <name evidence="3" type="ORF">DFH08DRAFT_840732</name>
</gene>
<comment type="caution">
    <text evidence="3">The sequence shown here is derived from an EMBL/GenBank/DDBJ whole genome shotgun (WGS) entry which is preliminary data.</text>
</comment>
<protein>
    <recommendedName>
        <fullName evidence="2">Oxidoreductase-like domain-containing protein</fullName>
    </recommendedName>
</protein>
<evidence type="ECO:0000256" key="1">
    <source>
        <dbReference type="SAM" id="MobiDB-lite"/>
    </source>
</evidence>
<dbReference type="Pfam" id="PF09791">
    <property type="entry name" value="Oxidored-like"/>
    <property type="match status" value="1"/>
</dbReference>
<dbReference type="InterPro" id="IPR039251">
    <property type="entry name" value="OXLD1"/>
</dbReference>
<dbReference type="AlphaFoldDB" id="A0AAD7ALG8"/>
<dbReference type="Proteomes" id="UP001218218">
    <property type="component" value="Unassembled WGS sequence"/>
</dbReference>
<dbReference type="EMBL" id="JARIHO010000004">
    <property type="protein sequence ID" value="KAJ7362335.1"/>
    <property type="molecule type" value="Genomic_DNA"/>
</dbReference>
<feature type="region of interest" description="Disordered" evidence="1">
    <location>
        <begin position="76"/>
        <end position="105"/>
    </location>
</feature>
<dbReference type="InterPro" id="IPR019180">
    <property type="entry name" value="Oxidoreductase-like_N"/>
</dbReference>
<evidence type="ECO:0000313" key="4">
    <source>
        <dbReference type="Proteomes" id="UP001218218"/>
    </source>
</evidence>
<dbReference type="PANTHER" id="PTHR21193:SF3">
    <property type="entry name" value="OXIDOREDUCTASE-LIKE DOMAIN-CONTAINING PROTEIN 1"/>
    <property type="match status" value="1"/>
</dbReference>
<evidence type="ECO:0000259" key="2">
    <source>
        <dbReference type="Pfam" id="PF09791"/>
    </source>
</evidence>
<proteinExistence type="predicted"/>
<sequence length="217" mass="24497">MLALPSIRRHASFASFARSLRRYSTFDAGAIERLKKPTRGGQNLSLRYRRLEQSLRGKEALQRDIIAREPDIAADFRDSSPATHTGETKHYFHGRKIPQQPKPPESDECCMSGCAVCVYDLYEESLAAYKESLAAFGMTLVSDGIPEESWPKSVRAGDTAERKKPVSLSAFEELERSLKAKRNAATETAQLVNRIQRPTSLISELYESLRWLAFSKR</sequence>
<feature type="domain" description="Oxidoreductase-like" evidence="2">
    <location>
        <begin position="92"/>
        <end position="134"/>
    </location>
</feature>
<organism evidence="3 4">
    <name type="scientific">Mycena albidolilacea</name>
    <dbReference type="NCBI Taxonomy" id="1033008"/>
    <lineage>
        <taxon>Eukaryota</taxon>
        <taxon>Fungi</taxon>
        <taxon>Dikarya</taxon>
        <taxon>Basidiomycota</taxon>
        <taxon>Agaricomycotina</taxon>
        <taxon>Agaricomycetes</taxon>
        <taxon>Agaricomycetidae</taxon>
        <taxon>Agaricales</taxon>
        <taxon>Marasmiineae</taxon>
        <taxon>Mycenaceae</taxon>
        <taxon>Mycena</taxon>
    </lineage>
</organism>
<dbReference type="PANTHER" id="PTHR21193">
    <property type="entry name" value="OXIDOREDUCTASE-LIKE DOMAIN-CONTAINING PROTEIN 1"/>
    <property type="match status" value="1"/>
</dbReference>
<dbReference type="GO" id="GO:0005739">
    <property type="term" value="C:mitochondrion"/>
    <property type="evidence" value="ECO:0007669"/>
    <property type="project" value="TreeGrafter"/>
</dbReference>
<accession>A0AAD7ALG8</accession>
<name>A0AAD7ALG8_9AGAR</name>